<proteinExistence type="predicted"/>
<dbReference type="Gene3D" id="3.40.50.300">
    <property type="entry name" value="P-loop containing nucleotide triphosphate hydrolases"/>
    <property type="match status" value="2"/>
</dbReference>
<evidence type="ECO:0000313" key="13">
    <source>
        <dbReference type="EMBL" id="KAF6766478.1"/>
    </source>
</evidence>
<keyword evidence="6 13" id="KW-0067">ATP-binding</keyword>
<sequence length="1643" mass="182456">MAVVGQLQQLFGAPNPTKFLVQLPEDVYNLTGNFASVFTKGKFNIWKDSLSYPIYASLLSALVLVAHIVASRRSVQRLMRRIRTGEWDSAEDTSYFGPPPPREATYYAELQERARKHGGAIIFAFKVARLVGCIAFLALSIYTTVIDEESRLGTNGKKKKKKKKHQDDVFSQKEWQDLAICLTNLYAVLLSLVTVGNKRRWSKTAAHHLNLLLLLFIGVYGYRDIFPYATFDRSPLDTAEGLVLWAKISVLAITAIVIPLTIPRQYTPLDPNNPMPEPNAEQTASLLSLMTYSFLDPVVWLANRVPHLTSDQLPPLADYDYAQNLRAQTFPHLDAFVNPNKRHLFFRLMRVFRKEYIILSIAITIQVIAGFGSPLGVRYLLRYIETDGADATIKPWVWVAWLFVGPTISSIAYQWYIFIATRTLVRAECIITQLVFEHSLRIRVKAETAPDSDSDPRSEVSTLSSPGGSDTNESISEDETLLSHSQVTETTEATVGRVPQDDRPETPKSIKSQASSSKSKKKSEDEPSEGTSSASNLVGKINNLVTTDLGNIVDSRDFLYMVLYTPLQIALAILFLYNILGWSAFVGLAVMLVLFPLPGYVAKRIQDVQIARLKKTDARVEVVSETMNVLRMVKMFGWEKKMNDRIAEKREEELRYVWKRQILDVLNNSLKLFHYPDWNDDSQLFDITVIMRRELSASIVFSSMTVFDMLRSQLHIVFFVVNQSVTGKVSLDRVDDFLKNTELLDQYTAKDDPLVPLGTTSAESGKIGFHEASFTWSNDADGTLTPSKRKFVLRIEDDLQFAPNKINLVIGPTGSGKTSLLMALLGEMHYIPLTPVSCYNLPRTNGVAYAAQESWVQNETIRENILFGSPYDEERYNKVIDQCGLKRDLTLFEAGDQTEVGEKGLTLSGGQKARITLARAVYSPAQILLLDDVFAALDVHTAKWIVDKCFTGDLIKGRTVILVTHNIALTKPIAEYVVSMGSDGRVLSHGPVSEALKLDKKLEKELRVDAELTKKADDEVEAHEDVNKPADGKLIVAEEVEEGHVSWSALKMFFEGLGGKHPVLFFSAFLVGLGLCDIALAVQTWFLGYWASQYQNHPASEVPVFLYLAIYGICLLVALFVWILANVTYIWGTIRASRAIHKNLVESVLGTTLRWLDTTPISRVITRCTQDIRAVDGPISSYLMYLSEMSLSMLTNFGAVVLLTPIFLIPGVFIAVVGGACGQVYIAAQLSVKREMSNAKAPVLGHFGASIAGLTSLRAYGAQEAFINESMNRINRYTRASRTFYNLNRWICIRVDAIGGLFSAGLAAYLLYLRGRSAANIGFSLNMAVGFSSQILWWIRILNDFEVAGNSLERIEKYIEIEQEPKATKDGEPPAYWPSSGNLHVEGLSARYSVDGPRVLHGIGFDVKAGERIGIVGRTGSGKSSLTLALLRCIFTEGLVLYDNIDTSKINLDALRTCITIIPQVPELLSGSLRQNLDPFDQYDDAALNDALRSAGLFSLQQDVEEGRITLDSQISSGGANLSVGQRQILALARAIIRGSKLLILDEGESTSAIDHDTDAIIQSSLRNELGSDVTVITVAHRLQTIMDADKIMVLDAGRIVEFNKPSELLKDPKGKLRALVDESGDKEHLFEMAGAVAPKAAF</sequence>
<feature type="transmembrane region" description="Helical" evidence="10">
    <location>
        <begin position="583"/>
        <end position="602"/>
    </location>
</feature>
<dbReference type="FunFam" id="3.40.50.300:FF:000838">
    <property type="entry name" value="ABC multidrug transporter (Eurofung)"/>
    <property type="match status" value="1"/>
</dbReference>
<evidence type="ECO:0000313" key="14">
    <source>
        <dbReference type="Proteomes" id="UP000521943"/>
    </source>
</evidence>
<dbReference type="Pfam" id="PF00664">
    <property type="entry name" value="ABC_membrane"/>
    <property type="match status" value="2"/>
</dbReference>
<dbReference type="InterPro" id="IPR050173">
    <property type="entry name" value="ABC_transporter_C-like"/>
</dbReference>
<evidence type="ECO:0000256" key="9">
    <source>
        <dbReference type="SAM" id="MobiDB-lite"/>
    </source>
</evidence>
<dbReference type="InterPro" id="IPR011527">
    <property type="entry name" value="ABC1_TM_dom"/>
</dbReference>
<evidence type="ECO:0000256" key="3">
    <source>
        <dbReference type="ARBA" id="ARBA00022692"/>
    </source>
</evidence>
<feature type="transmembrane region" description="Helical" evidence="10">
    <location>
        <begin position="396"/>
        <end position="416"/>
    </location>
</feature>
<dbReference type="InterPro" id="IPR027417">
    <property type="entry name" value="P-loop_NTPase"/>
</dbReference>
<keyword evidence="3 10" id="KW-0812">Transmembrane</keyword>
<keyword evidence="2" id="KW-0813">Transport</keyword>
<keyword evidence="8 10" id="KW-0472">Membrane</keyword>
<evidence type="ECO:0000256" key="7">
    <source>
        <dbReference type="ARBA" id="ARBA00022989"/>
    </source>
</evidence>
<dbReference type="PANTHER" id="PTHR24223:SF356">
    <property type="entry name" value="ATP-BINDING CASSETTE TRANSPORTER ABC4"/>
    <property type="match status" value="1"/>
</dbReference>
<feature type="domain" description="ABC transporter" evidence="11">
    <location>
        <begin position="767"/>
        <end position="1014"/>
    </location>
</feature>
<dbReference type="InterPro" id="IPR003439">
    <property type="entry name" value="ABC_transporter-like_ATP-bd"/>
</dbReference>
<dbReference type="SMART" id="SM00382">
    <property type="entry name" value="AAA"/>
    <property type="match status" value="2"/>
</dbReference>
<dbReference type="Gene3D" id="1.20.1560.10">
    <property type="entry name" value="ABC transporter type 1, transmembrane domain"/>
    <property type="match status" value="3"/>
</dbReference>
<feature type="domain" description="ABC transmembrane type-1" evidence="12">
    <location>
        <begin position="357"/>
        <end position="670"/>
    </location>
</feature>
<dbReference type="OrthoDB" id="6500128at2759"/>
<dbReference type="PROSITE" id="PS00211">
    <property type="entry name" value="ABC_TRANSPORTER_1"/>
    <property type="match status" value="1"/>
</dbReference>
<dbReference type="Proteomes" id="UP000521943">
    <property type="component" value="Unassembled WGS sequence"/>
</dbReference>
<evidence type="ECO:0000259" key="11">
    <source>
        <dbReference type="PROSITE" id="PS50893"/>
    </source>
</evidence>
<evidence type="ECO:0000256" key="5">
    <source>
        <dbReference type="ARBA" id="ARBA00022741"/>
    </source>
</evidence>
<comment type="subcellular location">
    <subcellularLocation>
        <location evidence="1">Membrane</location>
        <topology evidence="1">Multi-pass membrane protein</topology>
    </subcellularLocation>
</comment>
<keyword evidence="4" id="KW-0677">Repeat</keyword>
<dbReference type="CDD" id="cd03244">
    <property type="entry name" value="ABCC_MRP_domain2"/>
    <property type="match status" value="1"/>
</dbReference>
<dbReference type="GO" id="GO:0005524">
    <property type="term" value="F:ATP binding"/>
    <property type="evidence" value="ECO:0007669"/>
    <property type="project" value="UniProtKB-KW"/>
</dbReference>
<feature type="transmembrane region" description="Helical" evidence="10">
    <location>
        <begin position="205"/>
        <end position="222"/>
    </location>
</feature>
<evidence type="ECO:0000256" key="8">
    <source>
        <dbReference type="ARBA" id="ARBA00023136"/>
    </source>
</evidence>
<dbReference type="GO" id="GO:0016887">
    <property type="term" value="F:ATP hydrolysis activity"/>
    <property type="evidence" value="ECO:0007669"/>
    <property type="project" value="InterPro"/>
</dbReference>
<dbReference type="CDD" id="cd18604">
    <property type="entry name" value="ABC_6TM_VMR1_D2_like"/>
    <property type="match status" value="1"/>
</dbReference>
<evidence type="ECO:0000259" key="12">
    <source>
        <dbReference type="PROSITE" id="PS50929"/>
    </source>
</evidence>
<feature type="compositionally biased region" description="Polar residues" evidence="9">
    <location>
        <begin position="459"/>
        <end position="474"/>
    </location>
</feature>
<feature type="compositionally biased region" description="Basic and acidic residues" evidence="9">
    <location>
        <begin position="499"/>
        <end position="508"/>
    </location>
</feature>
<feature type="transmembrane region" description="Helical" evidence="10">
    <location>
        <begin position="356"/>
        <end position="376"/>
    </location>
</feature>
<dbReference type="InterPro" id="IPR036640">
    <property type="entry name" value="ABC1_TM_sf"/>
</dbReference>
<feature type="transmembrane region" description="Helical" evidence="10">
    <location>
        <begin position="242"/>
        <end position="262"/>
    </location>
</feature>
<feature type="region of interest" description="Disordered" evidence="9">
    <location>
        <begin position="447"/>
        <end position="535"/>
    </location>
</feature>
<evidence type="ECO:0000256" key="1">
    <source>
        <dbReference type="ARBA" id="ARBA00004141"/>
    </source>
</evidence>
<keyword evidence="14" id="KW-1185">Reference proteome</keyword>
<dbReference type="EMBL" id="JACGCI010000001">
    <property type="protein sequence ID" value="KAF6766478.1"/>
    <property type="molecule type" value="Genomic_DNA"/>
</dbReference>
<comment type="caution">
    <text evidence="13">The sequence shown here is derived from an EMBL/GenBank/DDBJ whole genome shotgun (WGS) entry which is preliminary data.</text>
</comment>
<dbReference type="SUPFAM" id="SSF52540">
    <property type="entry name" value="P-loop containing nucleoside triphosphate hydrolases"/>
    <property type="match status" value="2"/>
</dbReference>
<feature type="transmembrane region" description="Helical" evidence="10">
    <location>
        <begin position="120"/>
        <end position="142"/>
    </location>
</feature>
<feature type="domain" description="ABC transmembrane type-1" evidence="12">
    <location>
        <begin position="1070"/>
        <end position="1339"/>
    </location>
</feature>
<gene>
    <name evidence="13" type="ORF">DFP72DRAFT_1088799</name>
</gene>
<dbReference type="CDD" id="cd03250">
    <property type="entry name" value="ABCC_MRP_domain1"/>
    <property type="match status" value="1"/>
</dbReference>
<feature type="transmembrane region" description="Helical" evidence="10">
    <location>
        <begin position="52"/>
        <end position="70"/>
    </location>
</feature>
<dbReference type="PANTHER" id="PTHR24223">
    <property type="entry name" value="ATP-BINDING CASSETTE SUB-FAMILY C"/>
    <property type="match status" value="1"/>
</dbReference>
<feature type="transmembrane region" description="Helical" evidence="10">
    <location>
        <begin position="1063"/>
        <end position="1086"/>
    </location>
</feature>
<dbReference type="PROSITE" id="PS50929">
    <property type="entry name" value="ABC_TM1F"/>
    <property type="match status" value="2"/>
</dbReference>
<evidence type="ECO:0000256" key="6">
    <source>
        <dbReference type="ARBA" id="ARBA00022840"/>
    </source>
</evidence>
<feature type="transmembrane region" description="Helical" evidence="10">
    <location>
        <begin position="1291"/>
        <end position="1312"/>
    </location>
</feature>
<dbReference type="Pfam" id="PF00005">
    <property type="entry name" value="ABC_tran"/>
    <property type="match status" value="2"/>
</dbReference>
<feature type="transmembrane region" description="Helical" evidence="10">
    <location>
        <begin position="175"/>
        <end position="193"/>
    </location>
</feature>
<organism evidence="13 14">
    <name type="scientific">Ephemerocybe angulata</name>
    <dbReference type="NCBI Taxonomy" id="980116"/>
    <lineage>
        <taxon>Eukaryota</taxon>
        <taxon>Fungi</taxon>
        <taxon>Dikarya</taxon>
        <taxon>Basidiomycota</taxon>
        <taxon>Agaricomycotina</taxon>
        <taxon>Agaricomycetes</taxon>
        <taxon>Agaricomycetidae</taxon>
        <taxon>Agaricales</taxon>
        <taxon>Agaricineae</taxon>
        <taxon>Psathyrellaceae</taxon>
        <taxon>Ephemerocybe</taxon>
    </lineage>
</organism>
<feature type="compositionally biased region" description="Polar residues" evidence="9">
    <location>
        <begin position="482"/>
        <end position="493"/>
    </location>
</feature>
<keyword evidence="7 10" id="KW-1133">Transmembrane helix</keyword>
<evidence type="ECO:0000256" key="10">
    <source>
        <dbReference type="SAM" id="Phobius"/>
    </source>
</evidence>
<feature type="transmembrane region" description="Helical" evidence="10">
    <location>
        <begin position="1207"/>
        <end position="1228"/>
    </location>
</feature>
<dbReference type="InterPro" id="IPR003593">
    <property type="entry name" value="AAA+_ATPase"/>
</dbReference>
<dbReference type="CDD" id="cd18596">
    <property type="entry name" value="ABC_6TM_VMR1_D1_like"/>
    <property type="match status" value="1"/>
</dbReference>
<feature type="compositionally biased region" description="Basic and acidic residues" evidence="9">
    <location>
        <begin position="447"/>
        <end position="458"/>
    </location>
</feature>
<dbReference type="SUPFAM" id="SSF90123">
    <property type="entry name" value="ABC transporter transmembrane region"/>
    <property type="match status" value="2"/>
</dbReference>
<reference evidence="13 14" key="1">
    <citation type="submission" date="2020-07" db="EMBL/GenBank/DDBJ databases">
        <title>Comparative genomics of pyrophilous fungi reveals a link between fire events and developmental genes.</title>
        <authorList>
            <consortium name="DOE Joint Genome Institute"/>
            <person name="Steindorff A.S."/>
            <person name="Carver A."/>
            <person name="Calhoun S."/>
            <person name="Stillman K."/>
            <person name="Liu H."/>
            <person name="Lipzen A."/>
            <person name="Pangilinan J."/>
            <person name="Labutti K."/>
            <person name="Bruns T.D."/>
            <person name="Grigoriev I.V."/>
        </authorList>
    </citation>
    <scope>NUCLEOTIDE SEQUENCE [LARGE SCALE GENOMIC DNA]</scope>
    <source>
        <strain evidence="13 14">CBS 144469</strain>
    </source>
</reference>
<dbReference type="FunFam" id="1.20.1560.10:FF:000013">
    <property type="entry name" value="ABC transporter C family member 2"/>
    <property type="match status" value="1"/>
</dbReference>
<accession>A0A8H6IKM9</accession>
<dbReference type="PROSITE" id="PS50893">
    <property type="entry name" value="ABC_TRANSPORTER_2"/>
    <property type="match status" value="2"/>
</dbReference>
<feature type="transmembrane region" description="Helical" evidence="10">
    <location>
        <begin position="1106"/>
        <end position="1132"/>
    </location>
</feature>
<feature type="domain" description="ABC transporter" evidence="11">
    <location>
        <begin position="1383"/>
        <end position="1622"/>
    </location>
</feature>
<evidence type="ECO:0000256" key="2">
    <source>
        <dbReference type="ARBA" id="ARBA00022448"/>
    </source>
</evidence>
<keyword evidence="5" id="KW-0547">Nucleotide-binding</keyword>
<feature type="transmembrane region" description="Helical" evidence="10">
    <location>
        <begin position="1182"/>
        <end position="1201"/>
    </location>
</feature>
<protein>
    <submittedName>
        <fullName evidence="13">ATP-binding cassette transporter</fullName>
    </submittedName>
</protein>
<name>A0A8H6IKM9_9AGAR</name>
<dbReference type="GO" id="GO:0140359">
    <property type="term" value="F:ABC-type transporter activity"/>
    <property type="evidence" value="ECO:0007669"/>
    <property type="project" value="InterPro"/>
</dbReference>
<dbReference type="InterPro" id="IPR017871">
    <property type="entry name" value="ABC_transporter-like_CS"/>
</dbReference>
<dbReference type="GO" id="GO:0016020">
    <property type="term" value="C:membrane"/>
    <property type="evidence" value="ECO:0007669"/>
    <property type="project" value="UniProtKB-SubCell"/>
</dbReference>
<feature type="transmembrane region" description="Helical" evidence="10">
    <location>
        <begin position="558"/>
        <end position="577"/>
    </location>
</feature>
<evidence type="ECO:0000256" key="4">
    <source>
        <dbReference type="ARBA" id="ARBA00022737"/>
    </source>
</evidence>